<dbReference type="AlphaFoldDB" id="A0A484RZ49"/>
<dbReference type="GO" id="GO:0046522">
    <property type="term" value="F:S-methyl-5-thioribose kinase activity"/>
    <property type="evidence" value="ECO:0007669"/>
    <property type="project" value="UniProtKB-EC"/>
</dbReference>
<evidence type="ECO:0000256" key="5">
    <source>
        <dbReference type="ARBA" id="ARBA00022840"/>
    </source>
</evidence>
<feature type="domain" description="Aminoglycoside phosphotransferase" evidence="6">
    <location>
        <begin position="33"/>
        <end position="253"/>
    </location>
</feature>
<evidence type="ECO:0000313" key="8">
    <source>
        <dbReference type="EMBL" id="VFR73197.1"/>
    </source>
</evidence>
<dbReference type="EMBL" id="CAADIP010000058">
    <property type="protein sequence ID" value="VFR98102.1"/>
    <property type="molecule type" value="Genomic_DNA"/>
</dbReference>
<sequence>MEKQFLDLAEHPQRLKDIFVRLGLADSNETPAVSPLTGGVSSGILRVDVRRGSYCLKQALPQLKVEKVWKVPLERAFTEVQWLRTVAAIQPGCVPTVLGEDRETTSFVMAYLGEGHRNWKADLLNGQVDIKAARQVGDALGKIHAATAKNSDLASRFATDDNFYAIRLEPYLVETARVHPTLAPRLQALVKRTQERRIALVHGDVSPKNILLGPQGPVFLDAECAWYGDPAFDLAFVLNHLMIKAMWMPPSAPALLSGFDALRAAYFKHIDFEPQSDLDARTTSLLPALALARVDGKSPVEYLDEHTRQRLRAASIRLIEREAERLSALASYWMNEVNKA</sequence>
<evidence type="ECO:0000256" key="2">
    <source>
        <dbReference type="ARBA" id="ARBA00022679"/>
    </source>
</evidence>
<evidence type="ECO:0000259" key="6">
    <source>
        <dbReference type="Pfam" id="PF01636"/>
    </source>
</evidence>
<dbReference type="EC" id="2.7.1.100" evidence="7"/>
<dbReference type="EMBL" id="CAADII010000048">
    <property type="protein sequence ID" value="VFR55584.1"/>
    <property type="molecule type" value="Genomic_DNA"/>
</dbReference>
<proteinExistence type="inferred from homology"/>
<accession>A0A484RZ49</accession>
<name>A0A484RZ49_9ZZZZ</name>
<dbReference type="GO" id="GO:0005524">
    <property type="term" value="F:ATP binding"/>
    <property type="evidence" value="ECO:0007669"/>
    <property type="project" value="UniProtKB-KW"/>
</dbReference>
<comment type="similarity">
    <text evidence="1">Belongs to the methylthioribose kinase family.</text>
</comment>
<keyword evidence="2 7" id="KW-0808">Transferase</keyword>
<dbReference type="PANTHER" id="PTHR34273:SF2">
    <property type="entry name" value="METHYLTHIORIBOSE KINASE"/>
    <property type="match status" value="1"/>
</dbReference>
<dbReference type="PANTHER" id="PTHR34273">
    <property type="entry name" value="METHYLTHIORIBOSE KINASE"/>
    <property type="match status" value="1"/>
</dbReference>
<keyword evidence="5" id="KW-0067">ATP-binding</keyword>
<gene>
    <name evidence="7" type="ORF">BRI6_4780</name>
    <name evidence="8" type="ORF">BRI9_4783</name>
    <name evidence="9" type="ORF">IVO3_4779</name>
</gene>
<dbReference type="Gene3D" id="3.90.1200.10">
    <property type="match status" value="1"/>
</dbReference>
<evidence type="ECO:0000313" key="7">
    <source>
        <dbReference type="EMBL" id="VFR55584.1"/>
    </source>
</evidence>
<dbReference type="InterPro" id="IPR002575">
    <property type="entry name" value="Aminoglycoside_PTrfase"/>
</dbReference>
<evidence type="ECO:0000313" key="9">
    <source>
        <dbReference type="EMBL" id="VFR98102.1"/>
    </source>
</evidence>
<dbReference type="InterPro" id="IPR011009">
    <property type="entry name" value="Kinase-like_dom_sf"/>
</dbReference>
<dbReference type="EMBL" id="CAADIK010000032">
    <property type="protein sequence ID" value="VFR73197.1"/>
    <property type="molecule type" value="Genomic_DNA"/>
</dbReference>
<keyword evidence="4 7" id="KW-0418">Kinase</keyword>
<reference evidence="7" key="1">
    <citation type="submission" date="2019-03" db="EMBL/GenBank/DDBJ databases">
        <authorList>
            <person name="Danneels B."/>
        </authorList>
    </citation>
    <scope>NUCLEOTIDE SEQUENCE</scope>
</reference>
<evidence type="ECO:0000256" key="4">
    <source>
        <dbReference type="ARBA" id="ARBA00022777"/>
    </source>
</evidence>
<dbReference type="Gene3D" id="3.30.200.20">
    <property type="entry name" value="Phosphorylase Kinase, domain 1"/>
    <property type="match status" value="1"/>
</dbReference>
<dbReference type="Pfam" id="PF01636">
    <property type="entry name" value="APH"/>
    <property type="match status" value="1"/>
</dbReference>
<evidence type="ECO:0000256" key="3">
    <source>
        <dbReference type="ARBA" id="ARBA00022741"/>
    </source>
</evidence>
<keyword evidence="3" id="KW-0547">Nucleotide-binding</keyword>
<organism evidence="7">
    <name type="scientific">plant metagenome</name>
    <dbReference type="NCBI Taxonomy" id="1297885"/>
    <lineage>
        <taxon>unclassified sequences</taxon>
        <taxon>metagenomes</taxon>
        <taxon>organismal metagenomes</taxon>
    </lineage>
</organism>
<protein>
    <submittedName>
        <fullName evidence="7">5-methylthioribose kinase</fullName>
        <ecNumber evidence="7">2.7.1.100</ecNumber>
    </submittedName>
</protein>
<evidence type="ECO:0000256" key="1">
    <source>
        <dbReference type="ARBA" id="ARBA00010165"/>
    </source>
</evidence>
<dbReference type="SUPFAM" id="SSF56112">
    <property type="entry name" value="Protein kinase-like (PK-like)"/>
    <property type="match status" value="1"/>
</dbReference>